<organism evidence="1 2">
    <name type="scientific">Daphnia magna</name>
    <dbReference type="NCBI Taxonomy" id="35525"/>
    <lineage>
        <taxon>Eukaryota</taxon>
        <taxon>Metazoa</taxon>
        <taxon>Ecdysozoa</taxon>
        <taxon>Arthropoda</taxon>
        <taxon>Crustacea</taxon>
        <taxon>Branchiopoda</taxon>
        <taxon>Diplostraca</taxon>
        <taxon>Cladocera</taxon>
        <taxon>Anomopoda</taxon>
        <taxon>Daphniidae</taxon>
        <taxon>Daphnia</taxon>
    </lineage>
</organism>
<sequence length="196" mass="21789">MFRHSSMELFVPFFPSAFVLEYHKEAEEIIEGGGYTGLGESKMSGLYGRVTLKFNSLTLACCTGESQPEYKKRDVINNKRVNGFFTLPSLAKDFSFFFFASSPAPLYVCVVPRECRGSSRWSRLLIQPSWDGKGHSSFLPSRGAHSFLHDALMFDLPEMVDSKGHPRLDNGTSTTGKIVSAKAILSALQIYKAISI</sequence>
<keyword evidence="2" id="KW-1185">Reference proteome</keyword>
<protein>
    <submittedName>
        <fullName evidence="1">Uncharacterized protein</fullName>
    </submittedName>
</protein>
<name>A0ABR0B1X1_9CRUS</name>
<evidence type="ECO:0000313" key="1">
    <source>
        <dbReference type="EMBL" id="KAK4035698.1"/>
    </source>
</evidence>
<dbReference type="Proteomes" id="UP001234178">
    <property type="component" value="Unassembled WGS sequence"/>
</dbReference>
<gene>
    <name evidence="1" type="ORF">OUZ56_027783</name>
</gene>
<reference evidence="1 2" key="1">
    <citation type="journal article" date="2023" name="Nucleic Acids Res.">
        <title>The hologenome of Daphnia magna reveals possible DNA methylation and microbiome-mediated evolution of the host genome.</title>
        <authorList>
            <person name="Chaturvedi A."/>
            <person name="Li X."/>
            <person name="Dhandapani V."/>
            <person name="Marshall H."/>
            <person name="Kissane S."/>
            <person name="Cuenca-Cambronero M."/>
            <person name="Asole G."/>
            <person name="Calvet F."/>
            <person name="Ruiz-Romero M."/>
            <person name="Marangio P."/>
            <person name="Guigo R."/>
            <person name="Rago D."/>
            <person name="Mirbahai L."/>
            <person name="Eastwood N."/>
            <person name="Colbourne J.K."/>
            <person name="Zhou J."/>
            <person name="Mallon E."/>
            <person name="Orsini L."/>
        </authorList>
    </citation>
    <scope>NUCLEOTIDE SEQUENCE [LARGE SCALE GENOMIC DNA]</scope>
    <source>
        <strain evidence="1">LRV0_1</strain>
    </source>
</reference>
<evidence type="ECO:0000313" key="2">
    <source>
        <dbReference type="Proteomes" id="UP001234178"/>
    </source>
</evidence>
<proteinExistence type="predicted"/>
<comment type="caution">
    <text evidence="1">The sequence shown here is derived from an EMBL/GenBank/DDBJ whole genome shotgun (WGS) entry which is preliminary data.</text>
</comment>
<dbReference type="EMBL" id="JAOYFB010000040">
    <property type="protein sequence ID" value="KAK4035698.1"/>
    <property type="molecule type" value="Genomic_DNA"/>
</dbReference>
<accession>A0ABR0B1X1</accession>